<feature type="domain" description="TonB-dependent receptor plug" evidence="3">
    <location>
        <begin position="113"/>
        <end position="221"/>
    </location>
</feature>
<dbReference type="InterPro" id="IPR037066">
    <property type="entry name" value="Plug_dom_sf"/>
</dbReference>
<sequence length="1015" mass="112732">MKRSALLIICIFLAGRLLAQTQTITGKVTTSTGEAIAGVTIYEKDVPNSGAVSDRNGIFKLDLRGKGILIVQSMGFLQKEVQVGGKTEIDVQLAIDAKGLEDVVVIGYGQKKKITNTGAVSAIGGAEIRETPTASLQNALAGRVTGFTTQQRSGKPGSDGANMLIRGLSTMSGNGAPLVIVDDLEFAGNISEIDADQVESISILKDASTTAIYGIKGANGVIVITTRRGKNGRPQITLRSEAAGQRPTYLPDYLGSYDVARLRNEALKNDGLAAQFTEEDLQKFKDGSDPFGHPDIDWAKTLLRPFSMQTYNNLNISGGTEKAKYFISAGYLWQNGMVKDFTVDEDLNSNYYYKRYNFRSNLDFNATKSLTLNVDLSGNFANRNEPNIGGRNARNNVFFEISDYTQLPPFAYNPYNPDGSYGANPTVGSYSNSIIGRFALGGYNRSYDNTITTNLRATQKLDFLVRGLSVKGIIGYNAMTRFWRSMTRTSFPAYKYDAAADTYSPFDPNVFRVEKLNLGYVTDANNSAKKLNLQAAINYDRTINGHHVYALALFNQTSDNRGADEPVYFRGYAFRAGYDFHQKYLFELNAGYNGSSRFSSGKRYSWFPAVSAGWNVAEEDFIKNNVRFLDLLKLRVTYGIMGTDAISDGSAYRYLQLYNRTGTYSIGDVSTTVNGIVEGTLGNDITWEKERQPDFGIDIRMFRGKVTFTADYFSRYRYNIMITRGSVPTILGVNLPPVNLGRVQNRGFEVEAGYNNSYRNFRYSAKANMSYAKNKVLYMDEAMPAYPWLNRTGNPLGTIPGYQFIGYYTDDADVAASPKPAGLTPKRGDLKYADLNKDNVIDVNDQRIMKYPNLPNTILGFTGSVGYKSISFSFTLQSALNFANRKVAESINPFANNLRPIHANAWRPDNPDPDFPRLTTVGSISNATTYPSDYWFRRSDYLRIKTIQLAYDLPKKMAERISLQGVRIYTSGYNLATWMLVDKNIYEVDPETPSGTEGGDYPVQKVINFGLQVTF</sequence>
<feature type="signal peptide" evidence="2">
    <location>
        <begin position="1"/>
        <end position="19"/>
    </location>
</feature>
<evidence type="ECO:0000313" key="4">
    <source>
        <dbReference type="EMBL" id="OQP48891.1"/>
    </source>
</evidence>
<keyword evidence="5" id="KW-1185">Reference proteome</keyword>
<dbReference type="SUPFAM" id="SSF56935">
    <property type="entry name" value="Porins"/>
    <property type="match status" value="1"/>
</dbReference>
<dbReference type="InterPro" id="IPR023996">
    <property type="entry name" value="TonB-dep_OMP_SusC/RagA"/>
</dbReference>
<keyword evidence="1" id="KW-0812">Transmembrane</keyword>
<dbReference type="EMBL" id="LWBP01000232">
    <property type="protein sequence ID" value="OQP48891.1"/>
    <property type="molecule type" value="Genomic_DNA"/>
</dbReference>
<feature type="chain" id="PRO_5012890191" description="TonB-dependent receptor plug domain-containing protein" evidence="2">
    <location>
        <begin position="20"/>
        <end position="1015"/>
    </location>
</feature>
<evidence type="ECO:0000313" key="5">
    <source>
        <dbReference type="Proteomes" id="UP000192276"/>
    </source>
</evidence>
<dbReference type="GO" id="GO:0009279">
    <property type="term" value="C:cell outer membrane"/>
    <property type="evidence" value="ECO:0007669"/>
    <property type="project" value="UniProtKB-SubCell"/>
</dbReference>
<dbReference type="Proteomes" id="UP000192276">
    <property type="component" value="Unassembled WGS sequence"/>
</dbReference>
<comment type="subcellular location">
    <subcellularLocation>
        <location evidence="1">Cell outer membrane</location>
        <topology evidence="1">Multi-pass membrane protein</topology>
    </subcellularLocation>
</comment>
<dbReference type="PROSITE" id="PS52016">
    <property type="entry name" value="TONB_DEPENDENT_REC_3"/>
    <property type="match status" value="1"/>
</dbReference>
<dbReference type="AlphaFoldDB" id="A0A1V9ES42"/>
<proteinExistence type="inferred from homology"/>
<keyword evidence="1" id="KW-0998">Cell outer membrane</keyword>
<dbReference type="NCBIfam" id="TIGR04057">
    <property type="entry name" value="SusC_RagA_signa"/>
    <property type="match status" value="1"/>
</dbReference>
<keyword evidence="1" id="KW-0813">Transport</keyword>
<keyword evidence="2" id="KW-0732">Signal</keyword>
<protein>
    <recommendedName>
        <fullName evidence="3">TonB-dependent receptor plug domain-containing protein</fullName>
    </recommendedName>
</protein>
<comment type="similarity">
    <text evidence="1">Belongs to the TonB-dependent receptor family.</text>
</comment>
<dbReference type="Gene3D" id="2.170.130.10">
    <property type="entry name" value="TonB-dependent receptor, plug domain"/>
    <property type="match status" value="1"/>
</dbReference>
<accession>A0A1V9ES42</accession>
<dbReference type="Pfam" id="PF13715">
    <property type="entry name" value="CarbopepD_reg_2"/>
    <property type="match status" value="1"/>
</dbReference>
<gene>
    <name evidence="4" type="ORF">A4R26_07240</name>
</gene>
<reference evidence="5" key="1">
    <citation type="submission" date="2016-04" db="EMBL/GenBank/DDBJ databases">
        <authorList>
            <person name="Chen L."/>
            <person name="Zhuang W."/>
            <person name="Wang G."/>
        </authorList>
    </citation>
    <scope>NUCLEOTIDE SEQUENCE [LARGE SCALE GENOMIC DNA]</scope>
    <source>
        <strain evidence="5">208</strain>
    </source>
</reference>
<keyword evidence="1" id="KW-0472">Membrane</keyword>
<name>A0A1V9ES42_9BACT</name>
<dbReference type="STRING" id="550983.A4R26_07240"/>
<dbReference type="InterPro" id="IPR008969">
    <property type="entry name" value="CarboxyPept-like_regulatory"/>
</dbReference>
<dbReference type="InterPro" id="IPR012910">
    <property type="entry name" value="Plug_dom"/>
</dbReference>
<dbReference type="InterPro" id="IPR039426">
    <property type="entry name" value="TonB-dep_rcpt-like"/>
</dbReference>
<dbReference type="SUPFAM" id="SSF49464">
    <property type="entry name" value="Carboxypeptidase regulatory domain-like"/>
    <property type="match status" value="1"/>
</dbReference>
<dbReference type="InterPro" id="IPR023997">
    <property type="entry name" value="TonB-dep_OMP_SusC/RagA_CS"/>
</dbReference>
<dbReference type="Pfam" id="PF07715">
    <property type="entry name" value="Plug"/>
    <property type="match status" value="1"/>
</dbReference>
<comment type="caution">
    <text evidence="4">The sequence shown here is derived from an EMBL/GenBank/DDBJ whole genome shotgun (WGS) entry which is preliminary data.</text>
</comment>
<evidence type="ECO:0000259" key="3">
    <source>
        <dbReference type="Pfam" id="PF07715"/>
    </source>
</evidence>
<dbReference type="NCBIfam" id="TIGR04056">
    <property type="entry name" value="OMP_RagA_SusC"/>
    <property type="match status" value="1"/>
</dbReference>
<evidence type="ECO:0000256" key="1">
    <source>
        <dbReference type="PROSITE-ProRule" id="PRU01360"/>
    </source>
</evidence>
<keyword evidence="1" id="KW-1134">Transmembrane beta strand</keyword>
<dbReference type="RefSeq" id="WP_081170281.1">
    <property type="nucleotide sequence ID" value="NZ_LWBP01000232.1"/>
</dbReference>
<dbReference type="OrthoDB" id="9768177at2"/>
<evidence type="ECO:0000256" key="2">
    <source>
        <dbReference type="SAM" id="SignalP"/>
    </source>
</evidence>
<dbReference type="FunFam" id="2.170.130.10:FF:000003">
    <property type="entry name" value="SusC/RagA family TonB-linked outer membrane protein"/>
    <property type="match status" value="1"/>
</dbReference>
<organism evidence="4 5">
    <name type="scientific">Niastella populi</name>
    <dbReference type="NCBI Taxonomy" id="550983"/>
    <lineage>
        <taxon>Bacteria</taxon>
        <taxon>Pseudomonadati</taxon>
        <taxon>Bacteroidota</taxon>
        <taxon>Chitinophagia</taxon>
        <taxon>Chitinophagales</taxon>
        <taxon>Chitinophagaceae</taxon>
        <taxon>Niastella</taxon>
    </lineage>
</organism>